<keyword evidence="2" id="KW-1185">Reference proteome</keyword>
<dbReference type="Proteomes" id="UP000324222">
    <property type="component" value="Unassembled WGS sequence"/>
</dbReference>
<accession>A0A5B7KGF8</accession>
<organism evidence="1 2">
    <name type="scientific">Portunus trituberculatus</name>
    <name type="common">Swimming crab</name>
    <name type="synonym">Neptunus trituberculatus</name>
    <dbReference type="NCBI Taxonomy" id="210409"/>
    <lineage>
        <taxon>Eukaryota</taxon>
        <taxon>Metazoa</taxon>
        <taxon>Ecdysozoa</taxon>
        <taxon>Arthropoda</taxon>
        <taxon>Crustacea</taxon>
        <taxon>Multicrustacea</taxon>
        <taxon>Malacostraca</taxon>
        <taxon>Eumalacostraca</taxon>
        <taxon>Eucarida</taxon>
        <taxon>Decapoda</taxon>
        <taxon>Pleocyemata</taxon>
        <taxon>Brachyura</taxon>
        <taxon>Eubrachyura</taxon>
        <taxon>Portunoidea</taxon>
        <taxon>Portunidae</taxon>
        <taxon>Portuninae</taxon>
        <taxon>Portunus</taxon>
    </lineage>
</organism>
<name>A0A5B7KGF8_PORTR</name>
<comment type="caution">
    <text evidence="1">The sequence shown here is derived from an EMBL/GenBank/DDBJ whole genome shotgun (WGS) entry which is preliminary data.</text>
</comment>
<proteinExistence type="predicted"/>
<protein>
    <submittedName>
        <fullName evidence="1">Uncharacterized protein</fullName>
    </submittedName>
</protein>
<dbReference type="EMBL" id="VSRR010147954">
    <property type="protein sequence ID" value="MPD05827.1"/>
    <property type="molecule type" value="Genomic_DNA"/>
</dbReference>
<dbReference type="AlphaFoldDB" id="A0A5B7KGF8"/>
<evidence type="ECO:0000313" key="2">
    <source>
        <dbReference type="Proteomes" id="UP000324222"/>
    </source>
</evidence>
<gene>
    <name evidence="1" type="ORF">E2C01_101596</name>
</gene>
<evidence type="ECO:0000313" key="1">
    <source>
        <dbReference type="EMBL" id="MPD05827.1"/>
    </source>
</evidence>
<reference evidence="1 2" key="1">
    <citation type="submission" date="2019-05" db="EMBL/GenBank/DDBJ databases">
        <title>Another draft genome of Portunus trituberculatus and its Hox gene families provides insights of decapod evolution.</title>
        <authorList>
            <person name="Jeong J.-H."/>
            <person name="Song I."/>
            <person name="Kim S."/>
            <person name="Choi T."/>
            <person name="Kim D."/>
            <person name="Ryu S."/>
            <person name="Kim W."/>
        </authorList>
    </citation>
    <scope>NUCLEOTIDE SEQUENCE [LARGE SCALE GENOMIC DNA]</scope>
    <source>
        <tissue evidence="1">Muscle</tissue>
    </source>
</reference>
<sequence>MLAAVRGAAGLPDALGEGRAATLAPLPHNSSLYDSLNSMRRKYGQLLLLVRKVLEACSVQAAKNKNRKIKAAAGDHQAYRWKSLCEQN</sequence>